<organism evidence="1 2">
    <name type="scientific">Schistosoma japonicum</name>
    <name type="common">Blood fluke</name>
    <dbReference type="NCBI Taxonomy" id="6182"/>
    <lineage>
        <taxon>Eukaryota</taxon>
        <taxon>Metazoa</taxon>
        <taxon>Spiralia</taxon>
        <taxon>Lophotrochozoa</taxon>
        <taxon>Platyhelminthes</taxon>
        <taxon>Trematoda</taxon>
        <taxon>Digenea</taxon>
        <taxon>Strigeidida</taxon>
        <taxon>Schistosomatoidea</taxon>
        <taxon>Schistosomatidae</taxon>
        <taxon>Schistosoma</taxon>
    </lineage>
</organism>
<dbReference type="EMBL" id="SKCS01001247">
    <property type="protein sequence ID" value="TNN04650.1"/>
    <property type="molecule type" value="Genomic_DNA"/>
</dbReference>
<evidence type="ECO:0000313" key="1">
    <source>
        <dbReference type="EMBL" id="TNN04650.1"/>
    </source>
</evidence>
<name>A0A4Z2CKV3_SCHJA</name>
<reference evidence="1 2" key="1">
    <citation type="submission" date="2019-03" db="EMBL/GenBank/DDBJ databases">
        <title>An improved genome assembly of the fluke Schistosoma japonicum.</title>
        <authorList>
            <person name="Hu W."/>
            <person name="Luo F."/>
            <person name="Yin M."/>
            <person name="Mo X."/>
            <person name="Sun C."/>
            <person name="Wu Q."/>
            <person name="Zhu B."/>
            <person name="Xiang M."/>
            <person name="Wang J."/>
            <person name="Wang Y."/>
            <person name="Zhang T."/>
            <person name="Xu B."/>
            <person name="Zheng H."/>
            <person name="Feng Z."/>
        </authorList>
    </citation>
    <scope>NUCLEOTIDE SEQUENCE [LARGE SCALE GENOMIC DNA]</scope>
    <source>
        <strain evidence="1">HuSjv2</strain>
        <tissue evidence="1">Worms</tissue>
    </source>
</reference>
<sequence length="107" mass="11514">MVQHVLSRDELRQIAQFIENDEIELEQTFGICPACWAFFCSSALTRIERGEEADFCGDVDGLNPESGDVRLGPVPGRNQADVVAPSITRACSCEPGSLAAGCEVEPA</sequence>
<accession>A0A4Z2CKV3</accession>
<protein>
    <submittedName>
        <fullName evidence="1">Uncharacterized protein</fullName>
    </submittedName>
</protein>
<evidence type="ECO:0000313" key="2">
    <source>
        <dbReference type="Proteomes" id="UP000311919"/>
    </source>
</evidence>
<dbReference type="Proteomes" id="UP000311919">
    <property type="component" value="Unassembled WGS sequence"/>
</dbReference>
<proteinExistence type="predicted"/>
<dbReference type="AlphaFoldDB" id="A0A4Z2CKV3"/>
<keyword evidence="2" id="KW-1185">Reference proteome</keyword>
<comment type="caution">
    <text evidence="1">The sequence shown here is derived from an EMBL/GenBank/DDBJ whole genome shotgun (WGS) entry which is preliminary data.</text>
</comment>
<gene>
    <name evidence="1" type="ORF">EWB00_000776</name>
</gene>